<evidence type="ECO:0000313" key="2">
    <source>
        <dbReference type="EMBL" id="TWI56089.1"/>
    </source>
</evidence>
<name>A0A562QH77_9BACI</name>
<evidence type="ECO:0008006" key="4">
    <source>
        <dbReference type="Google" id="ProtNLM"/>
    </source>
</evidence>
<keyword evidence="3" id="KW-1185">Reference proteome</keyword>
<dbReference type="Proteomes" id="UP000315711">
    <property type="component" value="Unassembled WGS sequence"/>
</dbReference>
<evidence type="ECO:0000313" key="3">
    <source>
        <dbReference type="Proteomes" id="UP000315711"/>
    </source>
</evidence>
<comment type="caution">
    <text evidence="2">The sequence shown here is derived from an EMBL/GenBank/DDBJ whole genome shotgun (WGS) entry which is preliminary data.</text>
</comment>
<organism evidence="2 3">
    <name type="scientific">Halalkalibacter nanhaiisediminis</name>
    <dbReference type="NCBI Taxonomy" id="688079"/>
    <lineage>
        <taxon>Bacteria</taxon>
        <taxon>Bacillati</taxon>
        <taxon>Bacillota</taxon>
        <taxon>Bacilli</taxon>
        <taxon>Bacillales</taxon>
        <taxon>Bacillaceae</taxon>
        <taxon>Halalkalibacter</taxon>
    </lineage>
</organism>
<keyword evidence="1" id="KW-1133">Transmembrane helix</keyword>
<dbReference type="OrthoDB" id="9554573at2"/>
<gene>
    <name evidence="2" type="ORF">IQ10_01977</name>
</gene>
<sequence>MKAFIFTVISGIIITIFTFYINSDKPSIVYTTSENIAPFNETNSDTNSNIQQITVKNIGKSAAKNIQVIINGEIIDSAVIKDSAADNIEIHKEGFELIYEELPPDGSFKLVIKSMLNTLNDNVLTVKSSNGLAKNGLEDSKSALDVLFYLLILFYTLLSGYSLREIFVNNKVRRYALDPYEPISFLNNKKPFYFGESD</sequence>
<dbReference type="RefSeq" id="WP_144450285.1">
    <property type="nucleotide sequence ID" value="NZ_VLKZ01000005.1"/>
</dbReference>
<feature type="transmembrane region" description="Helical" evidence="1">
    <location>
        <begin position="5"/>
        <end position="23"/>
    </location>
</feature>
<accession>A0A562QH77</accession>
<evidence type="ECO:0000256" key="1">
    <source>
        <dbReference type="SAM" id="Phobius"/>
    </source>
</evidence>
<keyword evidence="1" id="KW-0472">Membrane</keyword>
<reference evidence="2 3" key="1">
    <citation type="journal article" date="2015" name="Stand. Genomic Sci.">
        <title>Genomic Encyclopedia of Bacterial and Archaeal Type Strains, Phase III: the genomes of soil and plant-associated and newly described type strains.</title>
        <authorList>
            <person name="Whitman W.B."/>
            <person name="Woyke T."/>
            <person name="Klenk H.P."/>
            <person name="Zhou Y."/>
            <person name="Lilburn T.G."/>
            <person name="Beck B.J."/>
            <person name="De Vos P."/>
            <person name="Vandamme P."/>
            <person name="Eisen J.A."/>
            <person name="Garrity G."/>
            <person name="Hugenholtz P."/>
            <person name="Kyrpides N.C."/>
        </authorList>
    </citation>
    <scope>NUCLEOTIDE SEQUENCE [LARGE SCALE GENOMIC DNA]</scope>
    <source>
        <strain evidence="2 3">CGMCC 1.10116</strain>
    </source>
</reference>
<dbReference type="AlphaFoldDB" id="A0A562QH77"/>
<proteinExistence type="predicted"/>
<keyword evidence="1" id="KW-0812">Transmembrane</keyword>
<feature type="transmembrane region" description="Helical" evidence="1">
    <location>
        <begin position="146"/>
        <end position="163"/>
    </location>
</feature>
<protein>
    <recommendedName>
        <fullName evidence="4">CARDB domain-containing protein</fullName>
    </recommendedName>
</protein>
<dbReference type="EMBL" id="VLKZ01000005">
    <property type="protein sequence ID" value="TWI56089.1"/>
    <property type="molecule type" value="Genomic_DNA"/>
</dbReference>